<feature type="non-terminal residue" evidence="2">
    <location>
        <position position="1"/>
    </location>
</feature>
<evidence type="ECO:0000313" key="2">
    <source>
        <dbReference type="EMBL" id="KAG6585541.1"/>
    </source>
</evidence>
<sequence>MITRRPYLTIEFPTNTNTRDSKMTKIPRTASRGLGGGAMEAKACSAHPCFHDGPLLSLINQPIVLLSVV</sequence>
<name>A0AAV6MSR6_9ROSI</name>
<evidence type="ECO:0000256" key="1">
    <source>
        <dbReference type="SAM" id="MobiDB-lite"/>
    </source>
</evidence>
<evidence type="ECO:0000313" key="3">
    <source>
        <dbReference type="Proteomes" id="UP000685013"/>
    </source>
</evidence>
<dbReference type="EMBL" id="JAGKQH010000012">
    <property type="protein sequence ID" value="KAG6585541.1"/>
    <property type="molecule type" value="Genomic_DNA"/>
</dbReference>
<dbReference type="AlphaFoldDB" id="A0AAV6MSR6"/>
<dbReference type="Proteomes" id="UP000685013">
    <property type="component" value="Chromosome 12"/>
</dbReference>
<gene>
    <name evidence="2" type="ORF">SDJN03_18274</name>
</gene>
<keyword evidence="3" id="KW-1185">Reference proteome</keyword>
<protein>
    <submittedName>
        <fullName evidence="2">Uncharacterized protein</fullName>
    </submittedName>
</protein>
<reference evidence="2 3" key="1">
    <citation type="journal article" date="2021" name="Hortic Res">
        <title>The domestication of Cucurbita argyrosperma as revealed by the genome of its wild relative.</title>
        <authorList>
            <person name="Barrera-Redondo J."/>
            <person name="Sanchez-de la Vega G."/>
            <person name="Aguirre-Liguori J.A."/>
            <person name="Castellanos-Morales G."/>
            <person name="Gutierrez-Guerrero Y.T."/>
            <person name="Aguirre-Dugua X."/>
            <person name="Aguirre-Planter E."/>
            <person name="Tenaillon M.I."/>
            <person name="Lira-Saade R."/>
            <person name="Eguiarte L.E."/>
        </authorList>
    </citation>
    <scope>NUCLEOTIDE SEQUENCE [LARGE SCALE GENOMIC DNA]</scope>
    <source>
        <strain evidence="2">JBR-2021</strain>
    </source>
</reference>
<comment type="caution">
    <text evidence="2">The sequence shown here is derived from an EMBL/GenBank/DDBJ whole genome shotgun (WGS) entry which is preliminary data.</text>
</comment>
<accession>A0AAV6MSR6</accession>
<organism evidence="2 3">
    <name type="scientific">Cucurbita argyrosperma subsp. sororia</name>
    <dbReference type="NCBI Taxonomy" id="37648"/>
    <lineage>
        <taxon>Eukaryota</taxon>
        <taxon>Viridiplantae</taxon>
        <taxon>Streptophyta</taxon>
        <taxon>Embryophyta</taxon>
        <taxon>Tracheophyta</taxon>
        <taxon>Spermatophyta</taxon>
        <taxon>Magnoliopsida</taxon>
        <taxon>eudicotyledons</taxon>
        <taxon>Gunneridae</taxon>
        <taxon>Pentapetalae</taxon>
        <taxon>rosids</taxon>
        <taxon>fabids</taxon>
        <taxon>Cucurbitales</taxon>
        <taxon>Cucurbitaceae</taxon>
        <taxon>Cucurbiteae</taxon>
        <taxon>Cucurbita</taxon>
    </lineage>
</organism>
<feature type="region of interest" description="Disordered" evidence="1">
    <location>
        <begin position="13"/>
        <end position="32"/>
    </location>
</feature>
<proteinExistence type="predicted"/>